<proteinExistence type="predicted"/>
<dbReference type="Proteomes" id="UP001202717">
    <property type="component" value="Chromosome"/>
</dbReference>
<reference evidence="2 3" key="1">
    <citation type="submission" date="2023-01" db="EMBL/GenBank/DDBJ databases">
        <title>Psychroserpens ponticola sp. nov., isolated from seawater.</title>
        <authorList>
            <person name="Kristyanto S."/>
            <person name="Jung J."/>
            <person name="Kim J.M."/>
            <person name="Jeon C.O."/>
        </authorList>
    </citation>
    <scope>NUCLEOTIDE SEQUENCE [LARGE SCALE GENOMIC DNA]</scope>
    <source>
        <strain evidence="2 3">MSW6</strain>
    </source>
</reference>
<keyword evidence="1" id="KW-0812">Transmembrane</keyword>
<sequence length="66" mass="7257">MIKISTLLVSLIIINSSFLAGHITIQLMGNLNPFVLIASELFLVISYYTNTIISDVRSAFDVVAKL</sequence>
<gene>
    <name evidence="2" type="ORF">MUN68_000595</name>
</gene>
<organism evidence="2 3">
    <name type="scientific">Psychroserpens ponticola</name>
    <dbReference type="NCBI Taxonomy" id="2932268"/>
    <lineage>
        <taxon>Bacteria</taxon>
        <taxon>Pseudomonadati</taxon>
        <taxon>Bacteroidota</taxon>
        <taxon>Flavobacteriia</taxon>
        <taxon>Flavobacteriales</taxon>
        <taxon>Flavobacteriaceae</taxon>
        <taxon>Psychroserpens</taxon>
    </lineage>
</organism>
<protein>
    <submittedName>
        <fullName evidence="2">Uncharacterized protein</fullName>
    </submittedName>
</protein>
<evidence type="ECO:0000313" key="2">
    <source>
        <dbReference type="EMBL" id="WCO02005.1"/>
    </source>
</evidence>
<dbReference type="EMBL" id="CP116221">
    <property type="protein sequence ID" value="WCO02005.1"/>
    <property type="molecule type" value="Genomic_DNA"/>
</dbReference>
<evidence type="ECO:0000313" key="3">
    <source>
        <dbReference type="Proteomes" id="UP001202717"/>
    </source>
</evidence>
<dbReference type="RefSeq" id="WP_249996428.1">
    <property type="nucleotide sequence ID" value="NZ_CP116221.1"/>
</dbReference>
<feature type="transmembrane region" description="Helical" evidence="1">
    <location>
        <begin position="31"/>
        <end position="49"/>
    </location>
</feature>
<name>A0ABY7RXZ8_9FLAO</name>
<keyword evidence="1" id="KW-0472">Membrane</keyword>
<keyword evidence="1" id="KW-1133">Transmembrane helix</keyword>
<accession>A0ABY7RXZ8</accession>
<keyword evidence="3" id="KW-1185">Reference proteome</keyword>
<evidence type="ECO:0000256" key="1">
    <source>
        <dbReference type="SAM" id="Phobius"/>
    </source>
</evidence>